<accession>A0ACD3A720</accession>
<keyword evidence="2" id="KW-1185">Reference proteome</keyword>
<gene>
    <name evidence="1" type="ORF">BDN72DRAFT_904398</name>
</gene>
<evidence type="ECO:0000313" key="1">
    <source>
        <dbReference type="EMBL" id="TFK61099.1"/>
    </source>
</evidence>
<protein>
    <submittedName>
        <fullName evidence="1">Uncharacterized protein</fullName>
    </submittedName>
</protein>
<dbReference type="EMBL" id="ML208695">
    <property type="protein sequence ID" value="TFK61099.1"/>
    <property type="molecule type" value="Genomic_DNA"/>
</dbReference>
<evidence type="ECO:0000313" key="2">
    <source>
        <dbReference type="Proteomes" id="UP000308600"/>
    </source>
</evidence>
<sequence length="204" mass="22690">MRNGRPPNDVEHDTKDKDHPTVLPLSSIEVEQNPELDLTGDPCVHILGPLSYPFEDVYYCTPQLGDEEAKSIVQLLTQFQLGTPHFPPTPPFSHQSISGEKLALSIFLCGFTLSISLLTSTNQSDEVPWSPSVANLVFRHTDRSSMGFGSGFRGLMRLSVLLPACWTLQWELREVVADADEGGLGEVEVSGEIFHLKLRRYPQN</sequence>
<dbReference type="Proteomes" id="UP000308600">
    <property type="component" value="Unassembled WGS sequence"/>
</dbReference>
<proteinExistence type="predicted"/>
<name>A0ACD3A720_9AGAR</name>
<organism evidence="1 2">
    <name type="scientific">Pluteus cervinus</name>
    <dbReference type="NCBI Taxonomy" id="181527"/>
    <lineage>
        <taxon>Eukaryota</taxon>
        <taxon>Fungi</taxon>
        <taxon>Dikarya</taxon>
        <taxon>Basidiomycota</taxon>
        <taxon>Agaricomycotina</taxon>
        <taxon>Agaricomycetes</taxon>
        <taxon>Agaricomycetidae</taxon>
        <taxon>Agaricales</taxon>
        <taxon>Pluteineae</taxon>
        <taxon>Pluteaceae</taxon>
        <taxon>Pluteus</taxon>
    </lineage>
</organism>
<reference evidence="1 2" key="1">
    <citation type="journal article" date="2019" name="Nat. Ecol. Evol.">
        <title>Megaphylogeny resolves global patterns of mushroom evolution.</title>
        <authorList>
            <person name="Varga T."/>
            <person name="Krizsan K."/>
            <person name="Foldi C."/>
            <person name="Dima B."/>
            <person name="Sanchez-Garcia M."/>
            <person name="Sanchez-Ramirez S."/>
            <person name="Szollosi G.J."/>
            <person name="Szarkandi J.G."/>
            <person name="Papp V."/>
            <person name="Albert L."/>
            <person name="Andreopoulos W."/>
            <person name="Angelini C."/>
            <person name="Antonin V."/>
            <person name="Barry K.W."/>
            <person name="Bougher N.L."/>
            <person name="Buchanan P."/>
            <person name="Buyck B."/>
            <person name="Bense V."/>
            <person name="Catcheside P."/>
            <person name="Chovatia M."/>
            <person name="Cooper J."/>
            <person name="Damon W."/>
            <person name="Desjardin D."/>
            <person name="Finy P."/>
            <person name="Geml J."/>
            <person name="Haridas S."/>
            <person name="Hughes K."/>
            <person name="Justo A."/>
            <person name="Karasinski D."/>
            <person name="Kautmanova I."/>
            <person name="Kiss B."/>
            <person name="Kocsube S."/>
            <person name="Kotiranta H."/>
            <person name="LaButti K.M."/>
            <person name="Lechner B.E."/>
            <person name="Liimatainen K."/>
            <person name="Lipzen A."/>
            <person name="Lukacs Z."/>
            <person name="Mihaltcheva S."/>
            <person name="Morgado L.N."/>
            <person name="Niskanen T."/>
            <person name="Noordeloos M.E."/>
            <person name="Ohm R.A."/>
            <person name="Ortiz-Santana B."/>
            <person name="Ovrebo C."/>
            <person name="Racz N."/>
            <person name="Riley R."/>
            <person name="Savchenko A."/>
            <person name="Shiryaev A."/>
            <person name="Soop K."/>
            <person name="Spirin V."/>
            <person name="Szebenyi C."/>
            <person name="Tomsovsky M."/>
            <person name="Tulloss R.E."/>
            <person name="Uehling J."/>
            <person name="Grigoriev I.V."/>
            <person name="Vagvolgyi C."/>
            <person name="Papp T."/>
            <person name="Martin F.M."/>
            <person name="Miettinen O."/>
            <person name="Hibbett D.S."/>
            <person name="Nagy L.G."/>
        </authorList>
    </citation>
    <scope>NUCLEOTIDE SEQUENCE [LARGE SCALE GENOMIC DNA]</scope>
    <source>
        <strain evidence="1 2">NL-1719</strain>
    </source>
</reference>